<dbReference type="SUPFAM" id="SSF55961">
    <property type="entry name" value="Bet v1-like"/>
    <property type="match status" value="1"/>
</dbReference>
<evidence type="ECO:0000313" key="4">
    <source>
        <dbReference type="EMBL" id="HGT41179.1"/>
    </source>
</evidence>
<dbReference type="InterPro" id="IPR023393">
    <property type="entry name" value="START-like_dom_sf"/>
</dbReference>
<feature type="region of interest" description="Disordered" evidence="2">
    <location>
        <begin position="162"/>
        <end position="198"/>
    </location>
</feature>
<proteinExistence type="inferred from homology"/>
<evidence type="ECO:0000259" key="3">
    <source>
        <dbReference type="Pfam" id="PF03364"/>
    </source>
</evidence>
<name>A0A7C4LQ68_9PLAN</name>
<organism evidence="4">
    <name type="scientific">Schlesneria paludicola</name>
    <dbReference type="NCBI Taxonomy" id="360056"/>
    <lineage>
        <taxon>Bacteria</taxon>
        <taxon>Pseudomonadati</taxon>
        <taxon>Planctomycetota</taxon>
        <taxon>Planctomycetia</taxon>
        <taxon>Planctomycetales</taxon>
        <taxon>Planctomycetaceae</taxon>
        <taxon>Schlesneria</taxon>
    </lineage>
</organism>
<dbReference type="Gene3D" id="3.30.530.20">
    <property type="match status" value="1"/>
</dbReference>
<protein>
    <submittedName>
        <fullName evidence="4">CDP-paratose 2-epimerase</fullName>
    </submittedName>
</protein>
<gene>
    <name evidence="4" type="ORF">ENS64_18180</name>
</gene>
<dbReference type="EMBL" id="DSVQ01000019">
    <property type="protein sequence ID" value="HGT41179.1"/>
    <property type="molecule type" value="Genomic_DNA"/>
</dbReference>
<feature type="domain" description="Coenzyme Q-binding protein COQ10 START" evidence="3">
    <location>
        <begin position="24"/>
        <end position="130"/>
    </location>
</feature>
<dbReference type="AlphaFoldDB" id="A0A7C4LQ68"/>
<feature type="compositionally biased region" description="Basic and acidic residues" evidence="2">
    <location>
        <begin position="163"/>
        <end position="177"/>
    </location>
</feature>
<dbReference type="Pfam" id="PF03364">
    <property type="entry name" value="Polyketide_cyc"/>
    <property type="match status" value="1"/>
</dbReference>
<sequence length="198" mass="22667">MNVQILPHPQKPGAYRLETELWLPRPLDHVFAFFSDPFRLEDITPPWLQFHVLTPGPVVLQAGSLLDYRLRWHGLPLRWRSEIAVWEPPVCFVDRQVIGPYRLWYHEHVFRQAGAGTRIIDRVDYAVPGGALVHWCGVRGDLQRIFEYRSRRLRELLGAADAADGRDGGTPPDHRDQTQSGKTASGRLGNSTPQHQHC</sequence>
<dbReference type="CDD" id="cd07820">
    <property type="entry name" value="SRPBCC_3"/>
    <property type="match status" value="1"/>
</dbReference>
<comment type="caution">
    <text evidence="4">The sequence shown here is derived from an EMBL/GenBank/DDBJ whole genome shotgun (WGS) entry which is preliminary data.</text>
</comment>
<dbReference type="InterPro" id="IPR005031">
    <property type="entry name" value="COQ10_START"/>
</dbReference>
<evidence type="ECO:0000256" key="1">
    <source>
        <dbReference type="ARBA" id="ARBA00008918"/>
    </source>
</evidence>
<accession>A0A7C4LQ68</accession>
<evidence type="ECO:0000256" key="2">
    <source>
        <dbReference type="SAM" id="MobiDB-lite"/>
    </source>
</evidence>
<feature type="compositionally biased region" description="Polar residues" evidence="2">
    <location>
        <begin position="178"/>
        <end position="198"/>
    </location>
</feature>
<reference evidence="4" key="1">
    <citation type="journal article" date="2020" name="mSystems">
        <title>Genome- and Community-Level Interaction Insights into Carbon Utilization and Element Cycling Functions of Hydrothermarchaeota in Hydrothermal Sediment.</title>
        <authorList>
            <person name="Zhou Z."/>
            <person name="Liu Y."/>
            <person name="Xu W."/>
            <person name="Pan J."/>
            <person name="Luo Z.H."/>
            <person name="Li M."/>
        </authorList>
    </citation>
    <scope>NUCLEOTIDE SEQUENCE [LARGE SCALE GENOMIC DNA]</scope>
    <source>
        <strain evidence="4">SpSt-508</strain>
    </source>
</reference>
<comment type="similarity">
    <text evidence="1">Belongs to the ribosome association toxin RatA family.</text>
</comment>